<sequence length="161" mass="18878">MKIQFKIIFIILFYINNCAFSKVLKYDFGNCSSNTLIEKAANCLKDADWEGVDIYTDKCIQLYTVQAVRMQNDLKDFPEDNASLEFWALNHVAFCHFLKGEMYLSLDKPIKAYKEYSIVVKKYPFSICFDTDHNTFWKIAEVCRDKISNLENTFGKEYFSS</sequence>
<evidence type="ECO:0000313" key="1">
    <source>
        <dbReference type="EMBL" id="EKE27156.1"/>
    </source>
</evidence>
<accession>K2F7P5</accession>
<name>K2F7P5_9BACT</name>
<protein>
    <submittedName>
        <fullName evidence="1">Uncharacterized protein</fullName>
    </submittedName>
</protein>
<dbReference type="EMBL" id="AMFJ01000535">
    <property type="protein sequence ID" value="EKE27156.1"/>
    <property type="molecule type" value="Genomic_DNA"/>
</dbReference>
<reference evidence="1" key="1">
    <citation type="journal article" date="2012" name="Science">
        <title>Fermentation, hydrogen, and sulfur metabolism in multiple uncultivated bacterial phyla.</title>
        <authorList>
            <person name="Wrighton K.C."/>
            <person name="Thomas B.C."/>
            <person name="Sharon I."/>
            <person name="Miller C.S."/>
            <person name="Castelle C.J."/>
            <person name="VerBerkmoes N.C."/>
            <person name="Wilkins M.J."/>
            <person name="Hettich R.L."/>
            <person name="Lipton M.S."/>
            <person name="Williams K.H."/>
            <person name="Long P.E."/>
            <person name="Banfield J.F."/>
        </authorList>
    </citation>
    <scope>NUCLEOTIDE SEQUENCE [LARGE SCALE GENOMIC DNA]</scope>
</reference>
<gene>
    <name evidence="1" type="ORF">ACD_4C00019G0001</name>
</gene>
<comment type="caution">
    <text evidence="1">The sequence shown here is derived from an EMBL/GenBank/DDBJ whole genome shotgun (WGS) entry which is preliminary data.</text>
</comment>
<feature type="non-terminal residue" evidence="1">
    <location>
        <position position="161"/>
    </location>
</feature>
<organism evidence="1">
    <name type="scientific">uncultured bacterium</name>
    <name type="common">gcode 4</name>
    <dbReference type="NCBI Taxonomy" id="1234023"/>
    <lineage>
        <taxon>Bacteria</taxon>
        <taxon>environmental samples</taxon>
    </lineage>
</organism>
<dbReference type="AlphaFoldDB" id="K2F7P5"/>
<proteinExistence type="predicted"/>